<dbReference type="Pfam" id="PF13385">
    <property type="entry name" value="Laminin_G_3"/>
    <property type="match status" value="2"/>
</dbReference>
<dbReference type="AlphaFoldDB" id="A0A1U9NN68"/>
<dbReference type="PROSITE" id="PS00018">
    <property type="entry name" value="EF_HAND_1"/>
    <property type="match status" value="1"/>
</dbReference>
<dbReference type="OrthoDB" id="229586at2"/>
<proteinExistence type="predicted"/>
<keyword evidence="2" id="KW-1185">Reference proteome</keyword>
<protein>
    <submittedName>
        <fullName evidence="1">Laminin G domain protein</fullName>
    </submittedName>
</protein>
<evidence type="ECO:0000313" key="1">
    <source>
        <dbReference type="EMBL" id="AQT68966.1"/>
    </source>
</evidence>
<gene>
    <name evidence="1" type="ORF">STSP2_02143</name>
</gene>
<dbReference type="RefSeq" id="WP_146662400.1">
    <property type="nucleotide sequence ID" value="NZ_CP019791.1"/>
</dbReference>
<dbReference type="SUPFAM" id="SSF49899">
    <property type="entry name" value="Concanavalin A-like lectins/glucanases"/>
    <property type="match status" value="2"/>
</dbReference>
<dbReference type="InterPro" id="IPR018247">
    <property type="entry name" value="EF_Hand_1_Ca_BS"/>
</dbReference>
<name>A0A1U9NN68_9BACT</name>
<reference evidence="2" key="1">
    <citation type="submission" date="2017-02" db="EMBL/GenBank/DDBJ databases">
        <title>Comparative genomics and description of representatives of a novel lineage of planctomycetes thriving in anoxic sediments.</title>
        <authorList>
            <person name="Spring S."/>
            <person name="Bunk B."/>
            <person name="Sproer C."/>
        </authorList>
    </citation>
    <scope>NUCLEOTIDE SEQUENCE [LARGE SCALE GENOMIC DNA]</scope>
    <source>
        <strain evidence="2">ST-NAGAB-D1</strain>
    </source>
</reference>
<dbReference type="STRING" id="1936003.STSP2_02143"/>
<evidence type="ECO:0000313" key="2">
    <source>
        <dbReference type="Proteomes" id="UP000189674"/>
    </source>
</evidence>
<dbReference type="Proteomes" id="UP000189674">
    <property type="component" value="Chromosome"/>
</dbReference>
<dbReference type="Gene3D" id="2.60.120.200">
    <property type="match status" value="2"/>
</dbReference>
<accession>A0A1U9NN68</accession>
<dbReference type="Gene3D" id="2.60.40.10">
    <property type="entry name" value="Immunoglobulins"/>
    <property type="match status" value="1"/>
</dbReference>
<dbReference type="InterPro" id="IPR013783">
    <property type="entry name" value="Ig-like_fold"/>
</dbReference>
<dbReference type="KEGG" id="alus:STSP2_02143"/>
<dbReference type="EMBL" id="CP019791">
    <property type="protein sequence ID" value="AQT68966.1"/>
    <property type="molecule type" value="Genomic_DNA"/>
</dbReference>
<organism evidence="1 2">
    <name type="scientific">Anaerohalosphaera lusitana</name>
    <dbReference type="NCBI Taxonomy" id="1936003"/>
    <lineage>
        <taxon>Bacteria</taxon>
        <taxon>Pseudomonadati</taxon>
        <taxon>Planctomycetota</taxon>
        <taxon>Phycisphaerae</taxon>
        <taxon>Sedimentisphaerales</taxon>
        <taxon>Anaerohalosphaeraceae</taxon>
        <taxon>Anaerohalosphaera</taxon>
    </lineage>
</organism>
<sequence>MSFKKSFVPVVNLGRIMRRCSKLFAIIAILLFVSQAGYASLVGHWKLDDGSGSTAASAVDSPADDGAIVGTAAWESTDIPPVPGGNSYALELAAGKGIDTPVNGIPGAGGRTISAWINVDPTASLAEGGGGIVTWGDNWANGLGHRFTFKIDDSSTGRLRVEIGGGYAVGSTSVNDGQWHHVAVTLADGQSSVANVKFYIDGEVDVISDSDTSNPINSDAAPIDIGYCEALLDTWSKAMGIEGGIDDVRVYDHELSEGEILLLCTGSDEPYVYGPSPGDGEDHVSPDAVLSWSAGAVENPDYDVNIGTTMACDEIISGVSTGSATSYVPAAGTLTLGNTYFWRVDVTDGGTEYTGDVWSFTVGAGSATDPVPADGASIVATSAYLDWTGDDFVDSYRIMFAPAGEQLVNAGEYAGAPVGLAKIARAAGMDLLEAGTYDWQVVSLDASGEMINSGPVWSFSIGTDIWVYMLGDYVPVDTTVDDFFSYVSTADLLGTWTDGAANGSNAQATIDAMEGAVTLSYDNTTVPYQSYISRTFASVQDWSGEQVLSVTMQGDSANAGETLFVGLSDGTDSADLALQSEKLVSNDEATTITLALSEFAAAGVDLANVSEMRIGTGDGSTGGAAGSIVVYDVMIHPAGSEEITEPTADLDGDFVVDLGDIALFAEGWAMAEYMVSASGSEPAGLRAEYRFEELGGYVVGDSSGNGLDGSIQRDLTGVWNVDGFDGGCVKLTDGSSVVLPASVFDGVDGFTMSFWMSQTTSAGVGMQAFTVDSVGLDASYELTNTGFYDGSWHHIAIVNDAINARVELYVNGLLVAGGDAGSTAEAASETVIEKISDNAFGSTVDKIDSVSVYSRALDHSEIVRLYGGAGASVMQPVNGSVTVSDLNGDGRVDLEDYAELIGSMIQRL</sequence>
<dbReference type="InterPro" id="IPR013320">
    <property type="entry name" value="ConA-like_dom_sf"/>
</dbReference>